<proteinExistence type="inferred from homology"/>
<dbReference type="InterPro" id="IPR037700">
    <property type="entry name" value="NUP88/NUP82"/>
</dbReference>
<evidence type="ECO:0000256" key="8">
    <source>
        <dbReference type="ARBA" id="ARBA00022640"/>
    </source>
</evidence>
<evidence type="ECO:0000256" key="12">
    <source>
        <dbReference type="ARBA" id="ARBA00022842"/>
    </source>
</evidence>
<keyword evidence="7" id="KW-0597">Phosphoprotein</keyword>
<dbReference type="GO" id="GO:0017056">
    <property type="term" value="F:structural constituent of nuclear pore"/>
    <property type="evidence" value="ECO:0007669"/>
    <property type="project" value="InterPro"/>
</dbReference>
<comment type="caution">
    <text evidence="26">The sequence shown here is derived from an EMBL/GenBank/DDBJ whole genome shotgun (WGS) entry which is preliminary data.</text>
</comment>
<keyword evidence="13" id="KW-0653">Protein transport</keyword>
<evidence type="ECO:0008006" key="28">
    <source>
        <dbReference type="Google" id="ProtNLM"/>
    </source>
</evidence>
<accession>A0A5N6LHH8</accession>
<evidence type="ECO:0000256" key="17">
    <source>
        <dbReference type="ARBA" id="ARBA00022991"/>
    </source>
</evidence>
<evidence type="ECO:0000256" key="11">
    <source>
        <dbReference type="ARBA" id="ARBA00022816"/>
    </source>
</evidence>
<dbReference type="Gene3D" id="1.20.85.10">
    <property type="entry name" value="Photosystem II protein D1-like"/>
    <property type="match status" value="1"/>
</dbReference>
<keyword evidence="27" id="KW-1185">Reference proteome</keyword>
<evidence type="ECO:0000313" key="26">
    <source>
        <dbReference type="EMBL" id="KAD1625214.1"/>
    </source>
</evidence>
<evidence type="ECO:0000256" key="13">
    <source>
        <dbReference type="ARBA" id="ARBA00022927"/>
    </source>
</evidence>
<evidence type="ECO:0000256" key="18">
    <source>
        <dbReference type="ARBA" id="ARBA00023004"/>
    </source>
</evidence>
<comment type="subcellular location">
    <subcellularLocation>
        <location evidence="1">Membrane</location>
        <topology evidence="1">Multi-pass membrane protein</topology>
    </subcellularLocation>
    <subcellularLocation>
        <location evidence="2">Nucleus</location>
        <location evidence="2">Nuclear pore complex</location>
    </subcellularLocation>
</comment>
<dbReference type="GO" id="GO:0006606">
    <property type="term" value="P:protein import into nucleus"/>
    <property type="evidence" value="ECO:0007669"/>
    <property type="project" value="TreeGrafter"/>
</dbReference>
<keyword evidence="5" id="KW-0148">Chlorophyll</keyword>
<evidence type="ECO:0000256" key="6">
    <source>
        <dbReference type="ARBA" id="ARBA00022531"/>
    </source>
</evidence>
<dbReference type="OrthoDB" id="341482at2759"/>
<evidence type="ECO:0000256" key="5">
    <source>
        <dbReference type="ARBA" id="ARBA00022494"/>
    </source>
</evidence>
<keyword evidence="6" id="KW-0602">Photosynthesis</keyword>
<feature type="coiled-coil region" evidence="24">
    <location>
        <begin position="791"/>
        <end position="832"/>
    </location>
</feature>
<evidence type="ECO:0000256" key="25">
    <source>
        <dbReference type="SAM" id="MobiDB-lite"/>
    </source>
</evidence>
<evidence type="ECO:0000256" key="14">
    <source>
        <dbReference type="ARBA" id="ARBA00022982"/>
    </source>
</evidence>
<evidence type="ECO:0000256" key="21">
    <source>
        <dbReference type="ARBA" id="ARBA00023136"/>
    </source>
</evidence>
<keyword evidence="21" id="KW-0472">Membrane</keyword>
<keyword evidence="20" id="KW-0906">Nuclear pore complex</keyword>
<keyword evidence="18" id="KW-0408">Iron</keyword>
<evidence type="ECO:0000256" key="7">
    <source>
        <dbReference type="ARBA" id="ARBA00022553"/>
    </source>
</evidence>
<dbReference type="SUPFAM" id="SSF81483">
    <property type="entry name" value="Bacterial photosystem II reaction centre, L and M subunits"/>
    <property type="match status" value="1"/>
</dbReference>
<keyword evidence="12" id="KW-0460">Magnesium</keyword>
<evidence type="ECO:0000256" key="3">
    <source>
        <dbReference type="ARBA" id="ARBA00008204"/>
    </source>
</evidence>
<organism evidence="26 27">
    <name type="scientific">Mikania micrantha</name>
    <name type="common">bitter vine</name>
    <dbReference type="NCBI Taxonomy" id="192012"/>
    <lineage>
        <taxon>Eukaryota</taxon>
        <taxon>Viridiplantae</taxon>
        <taxon>Streptophyta</taxon>
        <taxon>Embryophyta</taxon>
        <taxon>Tracheophyta</taxon>
        <taxon>Spermatophyta</taxon>
        <taxon>Magnoliopsida</taxon>
        <taxon>eudicotyledons</taxon>
        <taxon>Gunneridae</taxon>
        <taxon>Pentapetalae</taxon>
        <taxon>asterids</taxon>
        <taxon>campanulids</taxon>
        <taxon>Asterales</taxon>
        <taxon>Asteraceae</taxon>
        <taxon>Asteroideae</taxon>
        <taxon>Heliantheae alliance</taxon>
        <taxon>Eupatorieae</taxon>
        <taxon>Mikania</taxon>
    </lineage>
</organism>
<dbReference type="Proteomes" id="UP000326396">
    <property type="component" value="Unassembled WGS sequence"/>
</dbReference>
<keyword evidence="4" id="KW-0813">Transport</keyword>
<dbReference type="Pfam" id="PF10168">
    <property type="entry name" value="Nup88"/>
    <property type="match status" value="2"/>
</dbReference>
<dbReference type="GO" id="GO:0000056">
    <property type="term" value="P:ribosomal small subunit export from nucleus"/>
    <property type="evidence" value="ECO:0007669"/>
    <property type="project" value="InterPro"/>
</dbReference>
<gene>
    <name evidence="26" type="ORF">E3N88_42524</name>
</gene>
<evidence type="ECO:0000256" key="20">
    <source>
        <dbReference type="ARBA" id="ARBA00023132"/>
    </source>
</evidence>
<keyword evidence="14" id="KW-0249">Electron transport</keyword>
<name>A0A5N6LHH8_9ASTR</name>
<evidence type="ECO:0000256" key="15">
    <source>
        <dbReference type="ARBA" id="ARBA00022989"/>
    </source>
</evidence>
<evidence type="ECO:0000256" key="1">
    <source>
        <dbReference type="ARBA" id="ARBA00004141"/>
    </source>
</evidence>
<evidence type="ECO:0000256" key="10">
    <source>
        <dbReference type="ARBA" id="ARBA00022723"/>
    </source>
</evidence>
<evidence type="ECO:0000256" key="16">
    <source>
        <dbReference type="ARBA" id="ARBA00022990"/>
    </source>
</evidence>
<keyword evidence="15" id="KW-1133">Transmembrane helix</keyword>
<comment type="similarity">
    <text evidence="3">Belongs to the reaction center PufL/M/PsbA/D family.</text>
</comment>
<keyword evidence="23" id="KW-0604">Photosystem II</keyword>
<keyword evidence="11" id="KW-0509">mRNA transport</keyword>
<keyword evidence="16" id="KW-0007">Acetylation</keyword>
<feature type="region of interest" description="Disordered" evidence="25">
    <location>
        <begin position="147"/>
        <end position="168"/>
    </location>
</feature>
<dbReference type="InterPro" id="IPR036854">
    <property type="entry name" value="Photo_II_D1/D2_sf"/>
</dbReference>
<dbReference type="PANTHER" id="PTHR13257:SF0">
    <property type="entry name" value="NUCLEAR PORE COMPLEX PROTEIN NUP88"/>
    <property type="match status" value="1"/>
</dbReference>
<reference evidence="26 27" key="1">
    <citation type="submission" date="2019-05" db="EMBL/GenBank/DDBJ databases">
        <title>Mikania micrantha, genome provides insights into the molecular mechanism of rapid growth.</title>
        <authorList>
            <person name="Liu B."/>
        </authorList>
    </citation>
    <scope>NUCLEOTIDE SEQUENCE [LARGE SCALE GENOMIC DNA]</scope>
    <source>
        <strain evidence="26">NLD-2019</strain>
        <tissue evidence="26">Leaf</tissue>
    </source>
</reference>
<dbReference type="Pfam" id="PF00124">
    <property type="entry name" value="Photo_RC"/>
    <property type="match status" value="1"/>
</dbReference>
<dbReference type="GO" id="GO:0000055">
    <property type="term" value="P:ribosomal large subunit export from nucleus"/>
    <property type="evidence" value="ECO:0007669"/>
    <property type="project" value="InterPro"/>
</dbReference>
<keyword evidence="8" id="KW-0934">Plastid</keyword>
<feature type="compositionally biased region" description="Low complexity" evidence="25">
    <location>
        <begin position="153"/>
        <end position="166"/>
    </location>
</feature>
<evidence type="ECO:0000256" key="4">
    <source>
        <dbReference type="ARBA" id="ARBA00022448"/>
    </source>
</evidence>
<dbReference type="EMBL" id="SZYD01000626">
    <property type="protein sequence ID" value="KAD1625214.1"/>
    <property type="molecule type" value="Genomic_DNA"/>
</dbReference>
<dbReference type="PANTHER" id="PTHR13257">
    <property type="entry name" value="NUCLEOPORIN NUP84-RELATED"/>
    <property type="match status" value="1"/>
</dbReference>
<dbReference type="GO" id="GO:0005643">
    <property type="term" value="C:nuclear pore"/>
    <property type="evidence" value="ECO:0007669"/>
    <property type="project" value="UniProtKB-SubCell"/>
</dbReference>
<evidence type="ECO:0000256" key="9">
    <source>
        <dbReference type="ARBA" id="ARBA00022692"/>
    </source>
</evidence>
<dbReference type="GO" id="GO:0016168">
    <property type="term" value="F:chlorophyll binding"/>
    <property type="evidence" value="ECO:0007669"/>
    <property type="project" value="UniProtKB-KW"/>
</dbReference>
<evidence type="ECO:0000256" key="19">
    <source>
        <dbReference type="ARBA" id="ARBA00023010"/>
    </source>
</evidence>
<keyword evidence="10" id="KW-0479">Metal-binding</keyword>
<dbReference type="GO" id="GO:0009772">
    <property type="term" value="P:photosynthetic electron transport in photosystem II"/>
    <property type="evidence" value="ECO:0007669"/>
    <property type="project" value="InterPro"/>
</dbReference>
<dbReference type="InterPro" id="IPR000484">
    <property type="entry name" value="Photo_RC_L/M"/>
</dbReference>
<keyword evidence="19" id="KW-0811">Translocation</keyword>
<evidence type="ECO:0000313" key="27">
    <source>
        <dbReference type="Proteomes" id="UP000326396"/>
    </source>
</evidence>
<evidence type="ECO:0000256" key="2">
    <source>
        <dbReference type="ARBA" id="ARBA00004567"/>
    </source>
</evidence>
<dbReference type="GO" id="GO:0009523">
    <property type="term" value="C:photosystem II"/>
    <property type="evidence" value="ECO:0007669"/>
    <property type="project" value="UniProtKB-KW"/>
</dbReference>
<dbReference type="AlphaFoldDB" id="A0A5N6LHH8"/>
<protein>
    <recommendedName>
        <fullName evidence="28">Nuclear pore complex protein NUP88</fullName>
    </recommendedName>
</protein>
<keyword evidence="17" id="KW-0157">Chromophore</keyword>
<sequence>MDAMQTSNKRKLGCLVSDCVTRPPFSNPGHSALLASLPSCPTDVLEMIPWDGCKAKQIASAPRTEDCVGCAIIPTSAAIGLHFYPIWEAASVDEWLYNGGPYELIVLHFLLGVACYMGREWELSFRLGQQRHPRLLRRMRFNFDIPEPSSEETLTPLSRSPSSTTPANDEVEWLPLQNHPIFSGATSSNNVPRRRNLMAWDGASRLYYWDINTQSLHRISLRFGEPDPTSVLAASPSKVLRADVELNFIVDRISINRHGSALLLEGSNGLRVMYLYGRSSSKDSAIICRTISVGSDLYLNTNNAIRTLKVSWHPYSDTHLGILSSDSVFRLYDLSLAIEQPEQEYYLQPVARGRSRNASSICPIDFSFGGDHLWDRFSVFVLFSDGAVYILCPVVPFGSVYKWESVLEIYCDAQTFGLESGSSKAFSNATLAISWLEATFPELARQAAEGGNQPALKSHPYALFHASVSLQGPLHNVCHGNEEDSEFKVTECEGRAVSFLYKAVSKDSILVTVWSGGKLQIDALADEIQPVWMVGNHPRISVDSQNRIVGFAMICETHFNEPSVVPSEQSSDKNIWLGHLPPLLRLGIVDLALPRKTETSSIISLFIDPLIPERIYCVHDGGVDSAVLHFLPFTNQKNGLDDDMRAPTVQSVLNTCQVESSVSSLYGFVALADSFGSCWIVGLTSGFECIVLGMESWNLLLPVRADKEKKFENLEENTVTGDATVISKELLTGPKVVIVPPTSPNPVATDSIEGRSTLHQYFKLFHENYVEYAHKVYFELKHHGPQLKKIIDEQHARLREAQQKLAKVEEKQEKLENRIDHAIETHGFLEERLLNLRNLPGIHKKPLSKAEREFKMELDRFRGLELDALHTTIEAINGRITRYSSSPQSKRPNQRRQIAERRKGNSEDDEISQLKSSIAKLSLVNSENTKKVKLVDSALRNRDGTNLGFIPGSDLMEGEGLRIQSGSRASGGTLTHIGDSSNSILAITRQETKDSTLG</sequence>
<keyword evidence="22" id="KW-0539">Nucleus</keyword>
<evidence type="ECO:0000256" key="22">
    <source>
        <dbReference type="ARBA" id="ARBA00023242"/>
    </source>
</evidence>
<dbReference type="GO" id="GO:0046872">
    <property type="term" value="F:metal ion binding"/>
    <property type="evidence" value="ECO:0007669"/>
    <property type="project" value="UniProtKB-KW"/>
</dbReference>
<keyword evidence="24" id="KW-0175">Coiled coil</keyword>
<dbReference type="InterPro" id="IPR019321">
    <property type="entry name" value="Nucleoporin_Nup88"/>
</dbReference>
<evidence type="ECO:0000256" key="23">
    <source>
        <dbReference type="ARBA" id="ARBA00023276"/>
    </source>
</evidence>
<evidence type="ECO:0000256" key="24">
    <source>
        <dbReference type="SAM" id="Coils"/>
    </source>
</evidence>
<keyword evidence="9" id="KW-0812">Transmembrane</keyword>
<dbReference type="GO" id="GO:0006406">
    <property type="term" value="P:mRNA export from nucleus"/>
    <property type="evidence" value="ECO:0007669"/>
    <property type="project" value="TreeGrafter"/>
</dbReference>